<accession>A0A6A5EP81</accession>
<evidence type="ECO:0000313" key="7">
    <source>
        <dbReference type="EMBL" id="KAF1377793.1"/>
    </source>
</evidence>
<dbReference type="PANTHER" id="PTHR23036:SF193">
    <property type="entry name" value="INTERLEUKIN-6 RECEPTOR SUBUNIT BETA-LIKE"/>
    <property type="match status" value="1"/>
</dbReference>
<gene>
    <name evidence="7" type="ORF">PFLUV_G00204430</name>
</gene>
<dbReference type="GO" id="GO:0009897">
    <property type="term" value="C:external side of plasma membrane"/>
    <property type="evidence" value="ECO:0007669"/>
    <property type="project" value="TreeGrafter"/>
</dbReference>
<organism evidence="7 8">
    <name type="scientific">Perca fluviatilis</name>
    <name type="common">European perch</name>
    <dbReference type="NCBI Taxonomy" id="8168"/>
    <lineage>
        <taxon>Eukaryota</taxon>
        <taxon>Metazoa</taxon>
        <taxon>Chordata</taxon>
        <taxon>Craniata</taxon>
        <taxon>Vertebrata</taxon>
        <taxon>Euteleostomi</taxon>
        <taxon>Actinopterygii</taxon>
        <taxon>Neopterygii</taxon>
        <taxon>Teleostei</taxon>
        <taxon>Neoteleostei</taxon>
        <taxon>Acanthomorphata</taxon>
        <taxon>Eupercaria</taxon>
        <taxon>Perciformes</taxon>
        <taxon>Percoidei</taxon>
        <taxon>Percidae</taxon>
        <taxon>Percinae</taxon>
        <taxon>Perca</taxon>
    </lineage>
</organism>
<dbReference type="FunFam" id="2.60.40.10:FF:000028">
    <property type="entry name" value="Neuronal cell adhesion molecule"/>
    <property type="match status" value="1"/>
</dbReference>
<keyword evidence="1" id="KW-0732">Signal</keyword>
<evidence type="ECO:0000256" key="5">
    <source>
        <dbReference type="ARBA" id="ARBA00023180"/>
    </source>
</evidence>
<keyword evidence="5" id="KW-0325">Glycoprotein</keyword>
<dbReference type="Gene3D" id="2.60.40.10">
    <property type="entry name" value="Immunoglobulins"/>
    <property type="match status" value="3"/>
</dbReference>
<name>A0A6A5EP81_PERFL</name>
<evidence type="ECO:0000256" key="3">
    <source>
        <dbReference type="ARBA" id="ARBA00023157"/>
    </source>
</evidence>
<dbReference type="AlphaFoldDB" id="A0A6A5EP81"/>
<dbReference type="InterPro" id="IPR003961">
    <property type="entry name" value="FN3_dom"/>
</dbReference>
<dbReference type="CDD" id="cd00063">
    <property type="entry name" value="FN3"/>
    <property type="match status" value="2"/>
</dbReference>
<keyword evidence="8" id="KW-1185">Reference proteome</keyword>
<dbReference type="Proteomes" id="UP000465112">
    <property type="component" value="Chromosome 17"/>
</dbReference>
<dbReference type="OrthoDB" id="5968456at2759"/>
<feature type="domain" description="Fibronectin type-III" evidence="6">
    <location>
        <begin position="477"/>
        <end position="574"/>
    </location>
</feature>
<sequence>MVAQCGHEITSNPLYWFQSFSPSQATMVGRGFRFLDSKCFSDASHSYFFILSLIVVHYTTQASNPVNCKSQNISSKYQHCGIHPDGVHDLDCFGKYSSQGLKKCVWKPGNGALEKTYTLIVKQYFHGRCRAYNITGISTQIAIFSNYNMSAEVFENSESTNCTKAIFRGSPMSLLRCGPPYKVSFSRHSGRLVVNVSWQKEDTNNIKYYFVRYKALGSLSWSKSPVKSQNGEICTVENLNSSLDYTAQIKCDTNEKCSQCAWSEAYTVPSELTTQPVIVNLTDIAMSKDQRLLYLTWKFPAKELFDGYYVTIGKASGEAHELMNTTQPEITLILSYSAYHLNISAVNNASTSPPVSQAIPQREDMPSMGAGKVNVTVHSNTSFTIYWKDNLIKKYVCYSAEYMKKGHKAAYMSFYQNEKNYRTLSPLPEPLEPYKRYNITLHTRPNKDTCNMKNVNNSESTYGSTQFYFIEGYPVSAPTNISSYTVTLNSVVLQWSSIPEEDIRGFLLGYIIYYTEYNPRGTSTERNITVDPTLNSYELGDLKSGTAYKVQISGFTQAGEGVRNTESIFKTKSEGFSNFSGVITVSAVVATVLIFLSPIIKRAKVILWPSIPNPGNSNALQKIIGPCELELLESINALKAEEWDTYSLQIVEKEDVIPASTLALYRAFEEEEDSPESSCNWMQRDTEDASEGIPPVITAETFPDIQRTDPQSSPFAFSSGYTTMELFQQGIPQGMSANTSVTQDTESKSEDTDLAVVKFSTSPVLDSVEIFTIL</sequence>
<dbReference type="GO" id="GO:0019955">
    <property type="term" value="F:cytokine binding"/>
    <property type="evidence" value="ECO:0007669"/>
    <property type="project" value="TreeGrafter"/>
</dbReference>
<keyword evidence="2" id="KW-0677">Repeat</keyword>
<dbReference type="Pfam" id="PF00041">
    <property type="entry name" value="fn3"/>
    <property type="match status" value="1"/>
</dbReference>
<keyword evidence="3" id="KW-1015">Disulfide bond</keyword>
<feature type="domain" description="Fibronectin type-III" evidence="6">
    <location>
        <begin position="179"/>
        <end position="277"/>
    </location>
</feature>
<dbReference type="InterPro" id="IPR013783">
    <property type="entry name" value="Ig-like_fold"/>
</dbReference>
<dbReference type="InterPro" id="IPR050379">
    <property type="entry name" value="Type-I_Cytokine_Rcpt"/>
</dbReference>
<dbReference type="InterPro" id="IPR036116">
    <property type="entry name" value="FN3_sf"/>
</dbReference>
<dbReference type="SMART" id="SM00060">
    <property type="entry name" value="FN3"/>
    <property type="match status" value="3"/>
</dbReference>
<evidence type="ECO:0000256" key="1">
    <source>
        <dbReference type="ARBA" id="ARBA00022729"/>
    </source>
</evidence>
<evidence type="ECO:0000256" key="4">
    <source>
        <dbReference type="ARBA" id="ARBA00023170"/>
    </source>
</evidence>
<evidence type="ECO:0000256" key="2">
    <source>
        <dbReference type="ARBA" id="ARBA00022737"/>
    </source>
</evidence>
<dbReference type="PANTHER" id="PTHR23036">
    <property type="entry name" value="CYTOKINE RECEPTOR"/>
    <property type="match status" value="1"/>
</dbReference>
<dbReference type="GO" id="GO:0043235">
    <property type="term" value="C:receptor complex"/>
    <property type="evidence" value="ECO:0007669"/>
    <property type="project" value="TreeGrafter"/>
</dbReference>
<comment type="caution">
    <text evidence="7">The sequence shown here is derived from an EMBL/GenBank/DDBJ whole genome shotgun (WGS) entry which is preliminary data.</text>
</comment>
<dbReference type="PROSITE" id="PS50853">
    <property type="entry name" value="FN3"/>
    <property type="match status" value="2"/>
</dbReference>
<dbReference type="GO" id="GO:0004896">
    <property type="term" value="F:cytokine receptor activity"/>
    <property type="evidence" value="ECO:0007669"/>
    <property type="project" value="TreeGrafter"/>
</dbReference>
<reference evidence="7 8" key="1">
    <citation type="submission" date="2019-06" db="EMBL/GenBank/DDBJ databases">
        <title>A chromosome-scale genome assembly of the European perch, Perca fluviatilis.</title>
        <authorList>
            <person name="Roques C."/>
            <person name="Zahm M."/>
            <person name="Cabau C."/>
            <person name="Klopp C."/>
            <person name="Bouchez O."/>
            <person name="Donnadieu C."/>
            <person name="Kuhl H."/>
            <person name="Gislard M."/>
            <person name="Guendouz S."/>
            <person name="Journot L."/>
            <person name="Haffray P."/>
            <person name="Bestin A."/>
            <person name="Morvezen R."/>
            <person name="Feron R."/>
            <person name="Wen M."/>
            <person name="Jouanno E."/>
            <person name="Herpin A."/>
            <person name="Schartl M."/>
            <person name="Postlethwait J."/>
            <person name="Schaerlinger B."/>
            <person name="Chardard D."/>
            <person name="Lecocq T."/>
            <person name="Poncet C."/>
            <person name="Jaffrelo L."/>
            <person name="Lampietro C."/>
            <person name="Guiguen Y."/>
        </authorList>
    </citation>
    <scope>NUCLEOTIDE SEQUENCE [LARGE SCALE GENOMIC DNA]</scope>
    <source>
        <tissue evidence="7">Blood</tissue>
    </source>
</reference>
<dbReference type="EMBL" id="VHII01000017">
    <property type="protein sequence ID" value="KAF1377793.1"/>
    <property type="molecule type" value="Genomic_DNA"/>
</dbReference>
<keyword evidence="4" id="KW-0675">Receptor</keyword>
<evidence type="ECO:0000259" key="6">
    <source>
        <dbReference type="PROSITE" id="PS50853"/>
    </source>
</evidence>
<proteinExistence type="predicted"/>
<protein>
    <recommendedName>
        <fullName evidence="6">Fibronectin type-III domain-containing protein</fullName>
    </recommendedName>
</protein>
<evidence type="ECO:0000313" key="8">
    <source>
        <dbReference type="Proteomes" id="UP000465112"/>
    </source>
</evidence>
<dbReference type="SUPFAM" id="SSF49265">
    <property type="entry name" value="Fibronectin type III"/>
    <property type="match status" value="2"/>
</dbReference>